<proteinExistence type="predicted"/>
<gene>
    <name evidence="1" type="ORF">ERS008202_00960</name>
</gene>
<dbReference type="EMBL" id="CQPC01000009">
    <property type="protein sequence ID" value="CNT78046.1"/>
    <property type="molecule type" value="Genomic_DNA"/>
</dbReference>
<dbReference type="Proteomes" id="UP000039541">
    <property type="component" value="Unassembled WGS sequence"/>
</dbReference>
<name>A0A655BTQ9_SALET</name>
<evidence type="ECO:0000313" key="1">
    <source>
        <dbReference type="EMBL" id="CNT78046.1"/>
    </source>
</evidence>
<organism evidence="1 2">
    <name type="scientific">Salmonella enterica subsp. enterica serovar Bovismorbificans</name>
    <dbReference type="NCBI Taxonomy" id="58097"/>
    <lineage>
        <taxon>Bacteria</taxon>
        <taxon>Pseudomonadati</taxon>
        <taxon>Pseudomonadota</taxon>
        <taxon>Gammaproteobacteria</taxon>
        <taxon>Enterobacterales</taxon>
        <taxon>Enterobacteriaceae</taxon>
        <taxon>Salmonella</taxon>
    </lineage>
</organism>
<reference evidence="1 2" key="1">
    <citation type="submission" date="2015-03" db="EMBL/GenBank/DDBJ databases">
        <authorList>
            <consortium name="Pathogen Informatics"/>
        </authorList>
    </citation>
    <scope>NUCLEOTIDE SEQUENCE [LARGE SCALE GENOMIC DNA]</scope>
    <source>
        <strain evidence="1 2">3476</strain>
    </source>
</reference>
<evidence type="ECO:0000313" key="2">
    <source>
        <dbReference type="Proteomes" id="UP000039541"/>
    </source>
</evidence>
<sequence>MRRAFCQTLLKISVILLFLLRRQNVINFILGFHMRQHIGLALRFHFRNLRFGFGFIEGIASDNIMHGATLFQRRTFHLLALRFHNVANLLLLCVRQVQVFKHHIVMWAKFTSMLHHWLRIRWRGGGSLSGMSEIRSTHRQGRGNK</sequence>
<protein>
    <submittedName>
        <fullName evidence="1">Uncharacterized protein</fullName>
    </submittedName>
</protein>
<dbReference type="AlphaFoldDB" id="A0A655BTQ9"/>
<accession>A0A655BTQ9</accession>